<evidence type="ECO:0000313" key="9">
    <source>
        <dbReference type="Proteomes" id="UP000316426"/>
    </source>
</evidence>
<comment type="similarity">
    <text evidence="3">Belongs to the CheB family.</text>
</comment>
<dbReference type="HAMAP" id="MF_00099">
    <property type="entry name" value="CheB_chemtxs"/>
    <property type="match status" value="1"/>
</dbReference>
<dbReference type="PROSITE" id="PS50122">
    <property type="entry name" value="CHEB"/>
    <property type="match status" value="1"/>
</dbReference>
<evidence type="ECO:0000256" key="5">
    <source>
        <dbReference type="PROSITE-ProRule" id="PRU00169"/>
    </source>
</evidence>
<gene>
    <name evidence="8" type="primary">cheB_3</name>
    <name evidence="3" type="synonym">cheB</name>
    <name evidence="8" type="ORF">Spa11_36580</name>
</gene>
<comment type="subcellular location">
    <subcellularLocation>
        <location evidence="3">Cytoplasm</location>
    </subcellularLocation>
</comment>
<feature type="active site" evidence="3 4">
    <location>
        <position position="204"/>
    </location>
</feature>
<organism evidence="8 9">
    <name type="scientific">Botrimarina mediterranea</name>
    <dbReference type="NCBI Taxonomy" id="2528022"/>
    <lineage>
        <taxon>Bacteria</taxon>
        <taxon>Pseudomonadati</taxon>
        <taxon>Planctomycetota</taxon>
        <taxon>Planctomycetia</taxon>
        <taxon>Pirellulales</taxon>
        <taxon>Lacipirellulaceae</taxon>
        <taxon>Botrimarina</taxon>
    </lineage>
</organism>
<dbReference type="EC" id="3.1.1.61" evidence="3"/>
<feature type="active site" evidence="3 4">
    <location>
        <position position="300"/>
    </location>
</feature>
<dbReference type="InterPro" id="IPR011006">
    <property type="entry name" value="CheY-like_superfamily"/>
</dbReference>
<dbReference type="PANTHER" id="PTHR42872">
    <property type="entry name" value="PROTEIN-GLUTAMATE METHYLESTERASE/PROTEIN-GLUTAMINE GLUTAMINASE"/>
    <property type="match status" value="1"/>
</dbReference>
<dbReference type="Pfam" id="PF01339">
    <property type="entry name" value="CheB_methylest"/>
    <property type="match status" value="1"/>
</dbReference>
<dbReference type="InterPro" id="IPR001789">
    <property type="entry name" value="Sig_transdc_resp-reg_receiver"/>
</dbReference>
<dbReference type="InterPro" id="IPR035909">
    <property type="entry name" value="CheB_C"/>
</dbReference>
<dbReference type="PIRSF" id="PIRSF000876">
    <property type="entry name" value="RR_chemtxs_CheB"/>
    <property type="match status" value="1"/>
</dbReference>
<dbReference type="KEGG" id="bmei:Spa11_36580"/>
<dbReference type="Pfam" id="PF00072">
    <property type="entry name" value="Response_reg"/>
    <property type="match status" value="1"/>
</dbReference>
<feature type="domain" description="Response regulatory" evidence="6">
    <location>
        <begin position="6"/>
        <end position="124"/>
    </location>
</feature>
<dbReference type="GO" id="GO:0050568">
    <property type="term" value="F:protein-glutamine glutaminase activity"/>
    <property type="evidence" value="ECO:0007669"/>
    <property type="project" value="UniProtKB-UniRule"/>
</dbReference>
<evidence type="ECO:0000256" key="1">
    <source>
        <dbReference type="ARBA" id="ARBA00022801"/>
    </source>
</evidence>
<evidence type="ECO:0000259" key="6">
    <source>
        <dbReference type="PROSITE" id="PS50110"/>
    </source>
</evidence>
<comment type="domain">
    <text evidence="3">Contains a C-terminal catalytic domain, and an N-terminal region which modulates catalytic activity.</text>
</comment>
<accession>A0A518KCB8</accession>
<dbReference type="InterPro" id="IPR008248">
    <property type="entry name" value="CheB-like"/>
</dbReference>
<comment type="function">
    <text evidence="3">Involved in chemotaxis. Part of a chemotaxis signal transduction system that modulates chemotaxis in response to various stimuli. Catalyzes the demethylation of specific methylglutamate residues introduced into the chemoreceptors (methyl-accepting chemotaxis proteins or MCP) by CheR. Also mediates the irreversible deamidation of specific glutamine residues to glutamic acid.</text>
</comment>
<dbReference type="GO" id="GO:0000156">
    <property type="term" value="F:phosphorelay response regulator activity"/>
    <property type="evidence" value="ECO:0007669"/>
    <property type="project" value="InterPro"/>
</dbReference>
<comment type="catalytic activity">
    <reaction evidence="2 3">
        <text>[protein]-L-glutamate 5-O-methyl ester + H2O = L-glutamyl-[protein] + methanol + H(+)</text>
        <dbReference type="Rhea" id="RHEA:23236"/>
        <dbReference type="Rhea" id="RHEA-COMP:10208"/>
        <dbReference type="Rhea" id="RHEA-COMP:10311"/>
        <dbReference type="ChEBI" id="CHEBI:15377"/>
        <dbReference type="ChEBI" id="CHEBI:15378"/>
        <dbReference type="ChEBI" id="CHEBI:17790"/>
        <dbReference type="ChEBI" id="CHEBI:29973"/>
        <dbReference type="ChEBI" id="CHEBI:82795"/>
        <dbReference type="EC" id="3.1.1.61"/>
    </reaction>
</comment>
<dbReference type="EC" id="3.5.1.44" evidence="3"/>
<dbReference type="PANTHER" id="PTHR42872:SF3">
    <property type="entry name" value="PROTEIN-GLUTAMATE METHYLESTERASE_PROTEIN-GLUTAMINE GLUTAMINASE 1"/>
    <property type="match status" value="1"/>
</dbReference>
<dbReference type="InterPro" id="IPR000673">
    <property type="entry name" value="Sig_transdc_resp-reg_Me-estase"/>
</dbReference>
<dbReference type="EMBL" id="CP036349">
    <property type="protein sequence ID" value="QDV75441.1"/>
    <property type="molecule type" value="Genomic_DNA"/>
</dbReference>
<keyword evidence="1 3" id="KW-0378">Hydrolase</keyword>
<feature type="domain" description="CheB-type methylesterase" evidence="7">
    <location>
        <begin position="165"/>
        <end position="351"/>
    </location>
</feature>
<feature type="modified residue" description="4-aspartylphosphate" evidence="3 5">
    <location>
        <position position="57"/>
    </location>
</feature>
<dbReference type="RefSeq" id="WP_145114723.1">
    <property type="nucleotide sequence ID" value="NZ_CP036349.1"/>
</dbReference>
<dbReference type="Gene3D" id="3.40.50.2300">
    <property type="match status" value="1"/>
</dbReference>
<dbReference type="SUPFAM" id="SSF52172">
    <property type="entry name" value="CheY-like"/>
    <property type="match status" value="1"/>
</dbReference>
<sequence>MSRPLRCLVVDDSALYRKVVRDVLAAIPGVEVVGIATDGARAVEQIEALRPDLVTLDLEMPRLDGIGVLKELQRKQIDVAAIMVSAFTASGAKTTTEALSLGAFDFILKPTTNSLDESILQLRHDLAPKVNAARLRGLAAPSARTAPALRTAIPARPAASKPRLPNLRPEIVAIGVSTGGPQALTQLLPKLPANFPTPIVVVQHMPPMFTKSLADDLDKRCQLRVSEGTQGQPLRRGEIIIAPGGRMMRVVKQPAGATIQLTDDPPERNCKPSADFLFRSVASGYGARALAVVLTGMGDDGTLGAKQIKSAGGMVLAQDEASCVVYGMPKSIVENNLADEVLPLNQIADHLGAIAAGRVLV</sequence>
<dbReference type="Proteomes" id="UP000316426">
    <property type="component" value="Chromosome"/>
</dbReference>
<keyword evidence="9" id="KW-1185">Reference proteome</keyword>
<dbReference type="SUPFAM" id="SSF52738">
    <property type="entry name" value="Methylesterase CheB, C-terminal domain"/>
    <property type="match status" value="1"/>
</dbReference>
<dbReference type="SMART" id="SM00448">
    <property type="entry name" value="REC"/>
    <property type="match status" value="1"/>
</dbReference>
<comment type="PTM">
    <text evidence="3">Phosphorylated by CheA. Phosphorylation of the N-terminal regulatory domain activates the methylesterase activity.</text>
</comment>
<evidence type="ECO:0000259" key="7">
    <source>
        <dbReference type="PROSITE" id="PS50122"/>
    </source>
</evidence>
<feature type="active site" evidence="3 4">
    <location>
        <position position="177"/>
    </location>
</feature>
<dbReference type="NCBIfam" id="NF001965">
    <property type="entry name" value="PRK00742.1"/>
    <property type="match status" value="1"/>
</dbReference>
<reference evidence="8 9" key="1">
    <citation type="submission" date="2019-02" db="EMBL/GenBank/DDBJ databases">
        <title>Deep-cultivation of Planctomycetes and their phenomic and genomic characterization uncovers novel biology.</title>
        <authorList>
            <person name="Wiegand S."/>
            <person name="Jogler M."/>
            <person name="Boedeker C."/>
            <person name="Pinto D."/>
            <person name="Vollmers J."/>
            <person name="Rivas-Marin E."/>
            <person name="Kohn T."/>
            <person name="Peeters S.H."/>
            <person name="Heuer A."/>
            <person name="Rast P."/>
            <person name="Oberbeckmann S."/>
            <person name="Bunk B."/>
            <person name="Jeske O."/>
            <person name="Meyerdierks A."/>
            <person name="Storesund J.E."/>
            <person name="Kallscheuer N."/>
            <person name="Luecker S."/>
            <person name="Lage O.M."/>
            <person name="Pohl T."/>
            <person name="Merkel B.J."/>
            <person name="Hornburger P."/>
            <person name="Mueller R.-W."/>
            <person name="Bruemmer F."/>
            <person name="Labrenz M."/>
            <person name="Spormann A.M."/>
            <person name="Op den Camp H."/>
            <person name="Overmann J."/>
            <person name="Amann R."/>
            <person name="Jetten M.S.M."/>
            <person name="Mascher T."/>
            <person name="Medema M.H."/>
            <person name="Devos D.P."/>
            <person name="Kaster A.-K."/>
            <person name="Ovreas L."/>
            <person name="Rohde M."/>
            <person name="Galperin M.Y."/>
            <person name="Jogler C."/>
        </authorList>
    </citation>
    <scope>NUCLEOTIDE SEQUENCE [LARGE SCALE GENOMIC DNA]</scope>
    <source>
        <strain evidence="8 9">Spa11</strain>
    </source>
</reference>
<evidence type="ECO:0000256" key="4">
    <source>
        <dbReference type="PROSITE-ProRule" id="PRU00050"/>
    </source>
</evidence>
<name>A0A518KCB8_9BACT</name>
<keyword evidence="3 4" id="KW-0145">Chemotaxis</keyword>
<dbReference type="GO" id="GO:0005737">
    <property type="term" value="C:cytoplasm"/>
    <property type="evidence" value="ECO:0007669"/>
    <property type="project" value="UniProtKB-SubCell"/>
</dbReference>
<keyword evidence="3" id="KW-0963">Cytoplasm</keyword>
<comment type="catalytic activity">
    <reaction evidence="3">
        <text>L-glutaminyl-[protein] + H2O = L-glutamyl-[protein] + NH4(+)</text>
        <dbReference type="Rhea" id="RHEA:16441"/>
        <dbReference type="Rhea" id="RHEA-COMP:10207"/>
        <dbReference type="Rhea" id="RHEA-COMP:10208"/>
        <dbReference type="ChEBI" id="CHEBI:15377"/>
        <dbReference type="ChEBI" id="CHEBI:28938"/>
        <dbReference type="ChEBI" id="CHEBI:29973"/>
        <dbReference type="ChEBI" id="CHEBI:30011"/>
        <dbReference type="EC" id="3.5.1.44"/>
    </reaction>
</comment>
<evidence type="ECO:0000313" key="8">
    <source>
        <dbReference type="EMBL" id="QDV75441.1"/>
    </source>
</evidence>
<dbReference type="GO" id="GO:0006935">
    <property type="term" value="P:chemotaxis"/>
    <property type="evidence" value="ECO:0007669"/>
    <property type="project" value="UniProtKB-UniRule"/>
</dbReference>
<evidence type="ECO:0000256" key="2">
    <source>
        <dbReference type="ARBA" id="ARBA00048267"/>
    </source>
</evidence>
<dbReference type="CDD" id="cd17541">
    <property type="entry name" value="REC_CheB-like"/>
    <property type="match status" value="1"/>
</dbReference>
<protein>
    <recommendedName>
        <fullName evidence="3">Protein-glutamate methylesterase/protein-glutamine glutaminase</fullName>
        <ecNumber evidence="3">3.1.1.61</ecNumber>
        <ecNumber evidence="3">3.5.1.44</ecNumber>
    </recommendedName>
</protein>
<dbReference type="Gene3D" id="3.40.50.180">
    <property type="entry name" value="Methylesterase CheB, C-terminal domain"/>
    <property type="match status" value="1"/>
</dbReference>
<dbReference type="AlphaFoldDB" id="A0A518KCB8"/>
<dbReference type="GO" id="GO:0008984">
    <property type="term" value="F:protein-glutamate methylesterase activity"/>
    <property type="evidence" value="ECO:0007669"/>
    <property type="project" value="UniProtKB-UniRule"/>
</dbReference>
<evidence type="ECO:0000256" key="3">
    <source>
        <dbReference type="HAMAP-Rule" id="MF_00099"/>
    </source>
</evidence>
<dbReference type="CDD" id="cd16432">
    <property type="entry name" value="CheB_Rec"/>
    <property type="match status" value="1"/>
</dbReference>
<proteinExistence type="inferred from homology"/>
<dbReference type="PROSITE" id="PS50110">
    <property type="entry name" value="RESPONSE_REGULATORY"/>
    <property type="match status" value="1"/>
</dbReference>
<keyword evidence="3 5" id="KW-0597">Phosphoprotein</keyword>